<dbReference type="CDD" id="cd02808">
    <property type="entry name" value="GltS_FMN"/>
    <property type="match status" value="1"/>
</dbReference>
<keyword evidence="4" id="KW-1133">Transmembrane helix</keyword>
<evidence type="ECO:0000256" key="4">
    <source>
        <dbReference type="SAM" id="Phobius"/>
    </source>
</evidence>
<dbReference type="PIRSF" id="PIRSF006429">
    <property type="entry name" value="GOGAT_lg_2"/>
    <property type="match status" value="1"/>
</dbReference>
<dbReference type="Pfam" id="PF01645">
    <property type="entry name" value="Glu_synthase"/>
    <property type="match status" value="1"/>
</dbReference>
<proteinExistence type="inferred from homology"/>
<feature type="domain" description="Glutamate synthase" evidence="5">
    <location>
        <begin position="160"/>
        <end position="475"/>
    </location>
</feature>
<gene>
    <name evidence="6" type="ORF">SAMN05216258_106109</name>
</gene>
<name>A0A1I3HPM5_9RHOB</name>
<dbReference type="FunFam" id="3.20.20.70:FF:000156">
    <property type="entry name" value="Glutamate synthase domain protein"/>
    <property type="match status" value="1"/>
</dbReference>
<feature type="region of interest" description="Disordered" evidence="3">
    <location>
        <begin position="535"/>
        <end position="571"/>
    </location>
</feature>
<comment type="similarity">
    <text evidence="1 2">Belongs to the glutamate synthase family.</text>
</comment>
<evidence type="ECO:0000256" key="3">
    <source>
        <dbReference type="SAM" id="MobiDB-lite"/>
    </source>
</evidence>
<keyword evidence="4" id="KW-0472">Membrane</keyword>
<keyword evidence="7" id="KW-1185">Reference proteome</keyword>
<evidence type="ECO:0000256" key="2">
    <source>
        <dbReference type="PIRNR" id="PIRNR006429"/>
    </source>
</evidence>
<dbReference type="AlphaFoldDB" id="A0A1I3HPM5"/>
<organism evidence="6 7">
    <name type="scientific">Albimonas pacifica</name>
    <dbReference type="NCBI Taxonomy" id="1114924"/>
    <lineage>
        <taxon>Bacteria</taxon>
        <taxon>Pseudomonadati</taxon>
        <taxon>Pseudomonadota</taxon>
        <taxon>Alphaproteobacteria</taxon>
        <taxon>Rhodobacterales</taxon>
        <taxon>Paracoccaceae</taxon>
        <taxon>Albimonas</taxon>
    </lineage>
</organism>
<dbReference type="SUPFAM" id="SSF51395">
    <property type="entry name" value="FMN-linked oxidoreductases"/>
    <property type="match status" value="1"/>
</dbReference>
<keyword evidence="4" id="KW-0812">Transmembrane</keyword>
<dbReference type="PANTHER" id="PTHR43819:SF1">
    <property type="entry name" value="ARCHAEAL-TYPE GLUTAMATE SYNTHASE [NADPH]"/>
    <property type="match status" value="1"/>
</dbReference>
<dbReference type="PIRSF" id="PIRSF500060">
    <property type="entry name" value="UCP500060"/>
    <property type="match status" value="1"/>
</dbReference>
<dbReference type="GO" id="GO:0015930">
    <property type="term" value="F:glutamate synthase activity"/>
    <property type="evidence" value="ECO:0007669"/>
    <property type="project" value="InterPro"/>
</dbReference>
<dbReference type="InterPro" id="IPR024188">
    <property type="entry name" value="GltB"/>
</dbReference>
<dbReference type="Gene3D" id="3.20.20.70">
    <property type="entry name" value="Aldolase class I"/>
    <property type="match status" value="1"/>
</dbReference>
<protein>
    <submittedName>
        <fullName evidence="6">Glutamate synthase domain-containing protein 2</fullName>
    </submittedName>
</protein>
<accession>A0A1I3HPM5</accession>
<reference evidence="6 7" key="1">
    <citation type="submission" date="2016-10" db="EMBL/GenBank/DDBJ databases">
        <authorList>
            <person name="de Groot N.N."/>
        </authorList>
    </citation>
    <scope>NUCLEOTIDE SEQUENCE [LARGE SCALE GENOMIC DNA]</scope>
    <source>
        <strain evidence="6 7">CGMCC 1.11030</strain>
    </source>
</reference>
<dbReference type="InterPro" id="IPR013785">
    <property type="entry name" value="Aldolase_TIM"/>
</dbReference>
<dbReference type="STRING" id="1114924.SAMN05216258_106109"/>
<dbReference type="PANTHER" id="PTHR43819">
    <property type="entry name" value="ARCHAEAL-TYPE GLUTAMATE SYNTHASE [NADPH]"/>
    <property type="match status" value="1"/>
</dbReference>
<dbReference type="OrthoDB" id="9758182at2"/>
<evidence type="ECO:0000313" key="7">
    <source>
        <dbReference type="Proteomes" id="UP000199377"/>
    </source>
</evidence>
<dbReference type="RefSeq" id="WP_092860471.1">
    <property type="nucleotide sequence ID" value="NZ_FOQH01000006.1"/>
</dbReference>
<evidence type="ECO:0000259" key="5">
    <source>
        <dbReference type="Pfam" id="PF01645"/>
    </source>
</evidence>
<evidence type="ECO:0000256" key="1">
    <source>
        <dbReference type="ARBA" id="ARBA00009716"/>
    </source>
</evidence>
<feature type="transmembrane region" description="Helical" evidence="4">
    <location>
        <begin position="32"/>
        <end position="52"/>
    </location>
</feature>
<dbReference type="InterPro" id="IPR002932">
    <property type="entry name" value="Glu_synthdom"/>
</dbReference>
<feature type="transmembrane region" description="Helical" evidence="4">
    <location>
        <begin position="7"/>
        <end position="26"/>
    </location>
</feature>
<dbReference type="InterPro" id="IPR027283">
    <property type="entry name" value="YerD"/>
</dbReference>
<evidence type="ECO:0000313" key="6">
    <source>
        <dbReference type="EMBL" id="SFI37684.1"/>
    </source>
</evidence>
<dbReference type="EMBL" id="FOQH01000006">
    <property type="protein sequence ID" value="SFI37684.1"/>
    <property type="molecule type" value="Genomic_DNA"/>
</dbReference>
<dbReference type="Proteomes" id="UP000199377">
    <property type="component" value="Unassembled WGS sequence"/>
</dbReference>
<sequence>MERYSVFALTAVMAVVFAILAAFAQILAWQVILWIGSAAMLALFVVGIRDLVQTRHAILRNYPVIGHMRWLFEGIRPEIRQYLIESDEDEEPFSREARSLVYQRAKNVEDKKPFGTHEHVYDPGYAWMTHSVATKHVEDWDFRVEVGGPECRQPYEISLYNISAMSFGALSGNAITALNTGARMGGFAHDTGEGGISRYHRAGGGDLIFQVGTGYFGCRDKNGNFSPKLFQEQAADPQVKMIELKLSQGAKPGHGGMLPAAKITPEIAEARHVPMDEDCISPPSHSAFSTPLEMVDFLGQLRELSGGKPVGFKLCIGHRREFMCIVKAMLETGIYPDFIVVDGSEGGTGAAPLEFSNHMGMPLQDGLAIVHNTLIGAGVRDRIRIGASGKVVSAFDICRTMAMGADWCNSARGFMFAVGCIQAQACHTNECPAGVATQDKLRQRAVDVTDKSVRVANFHRNTLKAVAHMIGAAGLEHPGEISPYHFNFRQKMGETIEGDLIFNPIPEGSLLDGTCEVEALMSRWRRARADSFERPERIASHRPGHKVRRAVERAPAEPAAGGGGDAVRAKA</sequence>
<dbReference type="GO" id="GO:0006537">
    <property type="term" value="P:glutamate biosynthetic process"/>
    <property type="evidence" value="ECO:0007669"/>
    <property type="project" value="InterPro"/>
</dbReference>